<comment type="caution">
    <text evidence="4">The sequence shown here is derived from an EMBL/GenBank/DDBJ whole genome shotgun (WGS) entry which is preliminary data.</text>
</comment>
<dbReference type="InterPro" id="IPR058922">
    <property type="entry name" value="WHD_DRP"/>
</dbReference>
<dbReference type="Gene3D" id="3.40.50.300">
    <property type="entry name" value="P-loop containing nucleotide triphosphate hydrolases"/>
    <property type="match status" value="1"/>
</dbReference>
<dbReference type="Pfam" id="PF23559">
    <property type="entry name" value="WHD_DRP"/>
    <property type="match status" value="1"/>
</dbReference>
<reference evidence="4" key="1">
    <citation type="submission" date="2020-07" db="EMBL/GenBank/DDBJ databases">
        <title>Genome sequence and genetic diversity analysis of an under-domesticated orphan crop, white fonio (Digitaria exilis).</title>
        <authorList>
            <person name="Bennetzen J.L."/>
            <person name="Chen S."/>
            <person name="Ma X."/>
            <person name="Wang X."/>
            <person name="Yssel A.E.J."/>
            <person name="Chaluvadi S.R."/>
            <person name="Johnson M."/>
            <person name="Gangashetty P."/>
            <person name="Hamidou F."/>
            <person name="Sanogo M.D."/>
            <person name="Zwaenepoel A."/>
            <person name="Wallace J."/>
            <person name="Van De Peer Y."/>
            <person name="Van Deynze A."/>
        </authorList>
    </citation>
    <scope>NUCLEOTIDE SEQUENCE</scope>
    <source>
        <tissue evidence="4">Leaves</tissue>
    </source>
</reference>
<evidence type="ECO:0008006" key="6">
    <source>
        <dbReference type="Google" id="ProtNLM"/>
    </source>
</evidence>
<dbReference type="OrthoDB" id="693153at2759"/>
<dbReference type="AlphaFoldDB" id="A0A835BA41"/>
<dbReference type="GO" id="GO:0098542">
    <property type="term" value="P:defense response to other organism"/>
    <property type="evidence" value="ECO:0007669"/>
    <property type="project" value="TreeGrafter"/>
</dbReference>
<evidence type="ECO:0000259" key="3">
    <source>
        <dbReference type="Pfam" id="PF23559"/>
    </source>
</evidence>
<dbReference type="PANTHER" id="PTHR23155:SF1135">
    <property type="entry name" value="OS08G0246300 PROTEIN"/>
    <property type="match status" value="1"/>
</dbReference>
<evidence type="ECO:0000313" key="4">
    <source>
        <dbReference type="EMBL" id="KAF8690976.1"/>
    </source>
</evidence>
<gene>
    <name evidence="4" type="ORF">HU200_040737</name>
</gene>
<evidence type="ECO:0000259" key="2">
    <source>
        <dbReference type="Pfam" id="PF00931"/>
    </source>
</evidence>
<keyword evidence="5" id="KW-1185">Reference proteome</keyword>
<proteinExistence type="predicted"/>
<dbReference type="EMBL" id="JACEFO010001969">
    <property type="protein sequence ID" value="KAF8690976.1"/>
    <property type="molecule type" value="Genomic_DNA"/>
</dbReference>
<feature type="domain" description="Disease resistance protein winged helix" evidence="3">
    <location>
        <begin position="264"/>
        <end position="335"/>
    </location>
</feature>
<dbReference type="InterPro" id="IPR002182">
    <property type="entry name" value="NB-ARC"/>
</dbReference>
<feature type="domain" description="NB-ARC" evidence="2">
    <location>
        <begin position="14"/>
        <end position="172"/>
    </location>
</feature>
<evidence type="ECO:0000313" key="5">
    <source>
        <dbReference type="Proteomes" id="UP000636709"/>
    </source>
</evidence>
<sequence length="408" mass="47639">MKELRSHQTKARFNGWQVMSVWGIAGVGKSALVRNFYYGIMLEKLTPFQKYGWIDVGDSLNLMDFSRKVLSELNSESHNKHVEINDPIQQCCKFLKDYRCLLVIDGLQSRKEWDLIQNSLVSRHSESLIIVITSQEHIATYCADNEEVILNVRGLEAAAAFHLLKEKVLRKKPSSTVKDIKYENLKQLILKCGGLPKVIVAVADFLAPKTVKFMESETALDKKFMHELENNPEFKCLRQLFEWMHCFFLRCPDFLRPCIFYLSIFPGYQIIRRRRLLMRWVAEGYSRDTKDNTAEERAEKLFSMLVNLSMIQPPPCTVMTPMRMVKCQVSAFFHEYIISRPEEDNIVFALEVFELKGKCRPSTRRTGRHLVIQSDWDRDMIVYDSIDFSKLRSLTVFGEWQSFLSQKV</sequence>
<evidence type="ECO:0000256" key="1">
    <source>
        <dbReference type="ARBA" id="ARBA00022821"/>
    </source>
</evidence>
<dbReference type="InterPro" id="IPR044974">
    <property type="entry name" value="Disease_R_plants"/>
</dbReference>
<accession>A0A835BA41</accession>
<dbReference type="InterPro" id="IPR027417">
    <property type="entry name" value="P-loop_NTPase"/>
</dbReference>
<dbReference type="SUPFAM" id="SSF52540">
    <property type="entry name" value="P-loop containing nucleoside triphosphate hydrolases"/>
    <property type="match status" value="1"/>
</dbReference>
<dbReference type="Proteomes" id="UP000636709">
    <property type="component" value="Unassembled WGS sequence"/>
</dbReference>
<name>A0A835BA41_9POAL</name>
<dbReference type="PRINTS" id="PR00364">
    <property type="entry name" value="DISEASERSIST"/>
</dbReference>
<protein>
    <recommendedName>
        <fullName evidence="6">NB-ARC domain-containing protein</fullName>
    </recommendedName>
</protein>
<dbReference type="GO" id="GO:0043531">
    <property type="term" value="F:ADP binding"/>
    <property type="evidence" value="ECO:0007669"/>
    <property type="project" value="InterPro"/>
</dbReference>
<organism evidence="4 5">
    <name type="scientific">Digitaria exilis</name>
    <dbReference type="NCBI Taxonomy" id="1010633"/>
    <lineage>
        <taxon>Eukaryota</taxon>
        <taxon>Viridiplantae</taxon>
        <taxon>Streptophyta</taxon>
        <taxon>Embryophyta</taxon>
        <taxon>Tracheophyta</taxon>
        <taxon>Spermatophyta</taxon>
        <taxon>Magnoliopsida</taxon>
        <taxon>Liliopsida</taxon>
        <taxon>Poales</taxon>
        <taxon>Poaceae</taxon>
        <taxon>PACMAD clade</taxon>
        <taxon>Panicoideae</taxon>
        <taxon>Panicodae</taxon>
        <taxon>Paniceae</taxon>
        <taxon>Anthephorinae</taxon>
        <taxon>Digitaria</taxon>
    </lineage>
</organism>
<dbReference type="Pfam" id="PF00931">
    <property type="entry name" value="NB-ARC"/>
    <property type="match status" value="1"/>
</dbReference>
<dbReference type="PANTHER" id="PTHR23155">
    <property type="entry name" value="DISEASE RESISTANCE PROTEIN RP"/>
    <property type="match status" value="1"/>
</dbReference>
<keyword evidence="1" id="KW-0611">Plant defense</keyword>